<dbReference type="Gene3D" id="3.40.50.880">
    <property type="match status" value="1"/>
</dbReference>
<comment type="caution">
    <text evidence="2">The sequence shown here is derived from an EMBL/GenBank/DDBJ whole genome shotgun (WGS) entry which is preliminary data.</text>
</comment>
<dbReference type="SUPFAM" id="SSF52317">
    <property type="entry name" value="Class I glutamine amidotransferase-like"/>
    <property type="match status" value="1"/>
</dbReference>
<dbReference type="PANTHER" id="PTHR43130:SF2">
    <property type="entry name" value="DJ-1_PFPI DOMAIN-CONTAINING PROTEIN"/>
    <property type="match status" value="1"/>
</dbReference>
<dbReference type="Proteomes" id="UP001501470">
    <property type="component" value="Unassembled WGS sequence"/>
</dbReference>
<dbReference type="InterPro" id="IPR052158">
    <property type="entry name" value="INH-QAR"/>
</dbReference>
<dbReference type="RefSeq" id="WP_344498165.1">
    <property type="nucleotide sequence ID" value="NZ_BAAAQD010000001.1"/>
</dbReference>
<name>A0ABN1ZHH4_9ACTN</name>
<evidence type="ECO:0000259" key="1">
    <source>
        <dbReference type="Pfam" id="PF01965"/>
    </source>
</evidence>
<keyword evidence="3" id="KW-1185">Reference proteome</keyword>
<protein>
    <submittedName>
        <fullName evidence="2">DJ-1/PfpI family protein</fullName>
    </submittedName>
</protein>
<organism evidence="2 3">
    <name type="scientific">Dactylosporangium maewongense</name>
    <dbReference type="NCBI Taxonomy" id="634393"/>
    <lineage>
        <taxon>Bacteria</taxon>
        <taxon>Bacillati</taxon>
        <taxon>Actinomycetota</taxon>
        <taxon>Actinomycetes</taxon>
        <taxon>Micromonosporales</taxon>
        <taxon>Micromonosporaceae</taxon>
        <taxon>Dactylosporangium</taxon>
    </lineage>
</organism>
<evidence type="ECO:0000313" key="3">
    <source>
        <dbReference type="Proteomes" id="UP001501470"/>
    </source>
</evidence>
<dbReference type="EMBL" id="BAAAQD010000001">
    <property type="protein sequence ID" value="GAA1499377.1"/>
    <property type="molecule type" value="Genomic_DNA"/>
</dbReference>
<reference evidence="3" key="1">
    <citation type="journal article" date="2019" name="Int. J. Syst. Evol. Microbiol.">
        <title>The Global Catalogue of Microorganisms (GCM) 10K type strain sequencing project: providing services to taxonomists for standard genome sequencing and annotation.</title>
        <authorList>
            <consortium name="The Broad Institute Genomics Platform"/>
            <consortium name="The Broad Institute Genome Sequencing Center for Infectious Disease"/>
            <person name="Wu L."/>
            <person name="Ma J."/>
        </authorList>
    </citation>
    <scope>NUCLEOTIDE SEQUENCE [LARGE SCALE GENOMIC DNA]</scope>
    <source>
        <strain evidence="3">JCM 15933</strain>
    </source>
</reference>
<dbReference type="CDD" id="cd03139">
    <property type="entry name" value="GATase1_PfpI_2"/>
    <property type="match status" value="1"/>
</dbReference>
<proteinExistence type="predicted"/>
<sequence length="212" mass="21994">MQLIFVVYDGMTALDAIGPYEILSRLPGARVTFAGVQAGPVRTDTGALSLVADRALADCPDPDLVLVPGGPSVRDQVTDTALHDWLRAVDPATTWTTSVCTGSLILAAAGLLRGRTATSHWLALDLLPMYGVTPVAERVVQDGKYVTGAGVSAGIDLALTLAATIAGPQVAQSIQLACEYDPRPPFTAGSPLTAPPALVSRLRADAHLVLTT</sequence>
<gene>
    <name evidence="2" type="ORF">GCM10009827_000420</name>
</gene>
<feature type="domain" description="DJ-1/PfpI" evidence="1">
    <location>
        <begin position="4"/>
        <end position="162"/>
    </location>
</feature>
<dbReference type="InterPro" id="IPR002818">
    <property type="entry name" value="DJ-1/PfpI"/>
</dbReference>
<evidence type="ECO:0000313" key="2">
    <source>
        <dbReference type="EMBL" id="GAA1499377.1"/>
    </source>
</evidence>
<dbReference type="PANTHER" id="PTHR43130">
    <property type="entry name" value="ARAC-FAMILY TRANSCRIPTIONAL REGULATOR"/>
    <property type="match status" value="1"/>
</dbReference>
<dbReference type="Pfam" id="PF01965">
    <property type="entry name" value="DJ-1_PfpI"/>
    <property type="match status" value="1"/>
</dbReference>
<dbReference type="InterPro" id="IPR029062">
    <property type="entry name" value="Class_I_gatase-like"/>
</dbReference>
<accession>A0ABN1ZHH4</accession>